<proteinExistence type="predicted"/>
<dbReference type="Proteomes" id="UP000824044">
    <property type="component" value="Unassembled WGS sequence"/>
</dbReference>
<dbReference type="Pfam" id="PF13238">
    <property type="entry name" value="AAA_18"/>
    <property type="match status" value="1"/>
</dbReference>
<accession>A0A9D2DX38</accession>
<evidence type="ECO:0000313" key="2">
    <source>
        <dbReference type="Proteomes" id="UP000824044"/>
    </source>
</evidence>
<comment type="caution">
    <text evidence="1">The sequence shown here is derived from an EMBL/GenBank/DDBJ whole genome shotgun (WGS) entry which is preliminary data.</text>
</comment>
<dbReference type="SUPFAM" id="SSF52540">
    <property type="entry name" value="P-loop containing nucleoside triphosphate hydrolases"/>
    <property type="match status" value="1"/>
</dbReference>
<dbReference type="AlphaFoldDB" id="A0A9D2DX38"/>
<gene>
    <name evidence="1" type="ORF">H9812_05735</name>
</gene>
<name>A0A9D2DX38_9FIRM</name>
<dbReference type="Gene3D" id="3.40.50.300">
    <property type="entry name" value="P-loop containing nucleotide triphosphate hydrolases"/>
    <property type="match status" value="1"/>
</dbReference>
<reference evidence="1" key="2">
    <citation type="submission" date="2021-04" db="EMBL/GenBank/DDBJ databases">
        <authorList>
            <person name="Gilroy R."/>
        </authorList>
    </citation>
    <scope>NUCLEOTIDE SEQUENCE</scope>
    <source>
        <strain evidence="1">CHK33-5263</strain>
    </source>
</reference>
<organism evidence="1 2">
    <name type="scientific">Candidatus Gallimonas intestinigallinarum</name>
    <dbReference type="NCBI Taxonomy" id="2838604"/>
    <lineage>
        <taxon>Bacteria</taxon>
        <taxon>Bacillati</taxon>
        <taxon>Bacillota</taxon>
        <taxon>Clostridia</taxon>
        <taxon>Candidatus Gallimonas</taxon>
    </lineage>
</organism>
<protein>
    <submittedName>
        <fullName evidence="1">AAA family ATPase</fullName>
    </submittedName>
</protein>
<evidence type="ECO:0000313" key="1">
    <source>
        <dbReference type="EMBL" id="HIZ24951.1"/>
    </source>
</evidence>
<dbReference type="EMBL" id="DXBS01000109">
    <property type="protein sequence ID" value="HIZ24951.1"/>
    <property type="molecule type" value="Genomic_DNA"/>
</dbReference>
<sequence length="174" mass="19143">MKRLIMINGAMGVGKSAASRQVQRLLPACALLDGDWCWNVHPFSVTEESKRRVIDHIVTVLSGYLGCADVENIVFCWVMQRREIAESILARLPLGNAAVARFTLTASPETVAARLRGDIAAGLRDEDVIARSIAYLPFYAQDMGSVKLATDGMSAEETAREIARIVQREENHEA</sequence>
<reference evidence="1" key="1">
    <citation type="journal article" date="2021" name="PeerJ">
        <title>Extensive microbial diversity within the chicken gut microbiome revealed by metagenomics and culture.</title>
        <authorList>
            <person name="Gilroy R."/>
            <person name="Ravi A."/>
            <person name="Getino M."/>
            <person name="Pursley I."/>
            <person name="Horton D.L."/>
            <person name="Alikhan N.F."/>
            <person name="Baker D."/>
            <person name="Gharbi K."/>
            <person name="Hall N."/>
            <person name="Watson M."/>
            <person name="Adriaenssens E.M."/>
            <person name="Foster-Nyarko E."/>
            <person name="Jarju S."/>
            <person name="Secka A."/>
            <person name="Antonio M."/>
            <person name="Oren A."/>
            <person name="Chaudhuri R.R."/>
            <person name="La Ragione R."/>
            <person name="Hildebrand F."/>
            <person name="Pallen M.J."/>
        </authorList>
    </citation>
    <scope>NUCLEOTIDE SEQUENCE</scope>
    <source>
        <strain evidence="1">CHK33-5263</strain>
    </source>
</reference>
<dbReference type="InterPro" id="IPR027417">
    <property type="entry name" value="P-loop_NTPase"/>
</dbReference>